<dbReference type="Pfam" id="PF13899">
    <property type="entry name" value="Thioredoxin_7"/>
    <property type="match status" value="1"/>
</dbReference>
<accession>A0ABS8EQS4</accession>
<keyword evidence="1" id="KW-0732">Signal</keyword>
<dbReference type="InterPro" id="IPR036249">
    <property type="entry name" value="Thioredoxin-like_sf"/>
</dbReference>
<evidence type="ECO:0000313" key="4">
    <source>
        <dbReference type="Proteomes" id="UP000778797"/>
    </source>
</evidence>
<proteinExistence type="predicted"/>
<dbReference type="PANTHER" id="PTHR15337">
    <property type="entry name" value="ANTERIOR GRADIENT PROTEIN-RELATED"/>
    <property type="match status" value="1"/>
</dbReference>
<gene>
    <name evidence="3" type="ORF">J1C55_12220</name>
</gene>
<dbReference type="SUPFAM" id="SSF52833">
    <property type="entry name" value="Thioredoxin-like"/>
    <property type="match status" value="1"/>
</dbReference>
<sequence>MKKLITLLIFSTNIIGFSQELTIVEQNYNEAKKLAKKENKLLFIDFYTTWCKPCKKMDKWIFQDKNKSKKLAKDFVLLRYDAEKDKEFHLSKKHHVNSYPTGIILNRKGFVVNRKYGFASENIDELSKAVYEFTDQSIELDKQKKILKGYSNTIKISNYPKFYIDFVNRDNTKVTRSEDFKNYWKTNTDLTSEEYFSTLVYFAKDVPINIANDFLERKEKYTELYGETDVNVALVFFSFGKFEDAIEHKNEEKFDKAVEFVNKALSKESAERMTSLFQKQFDEAKKG</sequence>
<evidence type="ECO:0000256" key="1">
    <source>
        <dbReference type="ARBA" id="ARBA00022729"/>
    </source>
</evidence>
<reference evidence="3" key="1">
    <citation type="submission" date="2021-03" db="EMBL/GenBank/DDBJ databases">
        <authorList>
            <person name="Ping X."/>
        </authorList>
    </citation>
    <scope>NUCLEOTIDE SEQUENCE</scope>
    <source>
        <strain evidence="3">E313</strain>
    </source>
</reference>
<dbReference type="Proteomes" id="UP000778797">
    <property type="component" value="Unassembled WGS sequence"/>
</dbReference>
<protein>
    <submittedName>
        <fullName evidence="3">Thioredoxin family protein</fullName>
    </submittedName>
</protein>
<dbReference type="EMBL" id="JAFMPT010000021">
    <property type="protein sequence ID" value="MCC1485361.1"/>
    <property type="molecule type" value="Genomic_DNA"/>
</dbReference>
<dbReference type="PANTHER" id="PTHR15337:SF11">
    <property type="entry name" value="THIOREDOXIN DOMAIN-CONTAINING PROTEIN"/>
    <property type="match status" value="1"/>
</dbReference>
<organism evidence="3 4">
    <name type="scientific">Winogradskyella immobilis</name>
    <dbReference type="NCBI Taxonomy" id="2816852"/>
    <lineage>
        <taxon>Bacteria</taxon>
        <taxon>Pseudomonadati</taxon>
        <taxon>Bacteroidota</taxon>
        <taxon>Flavobacteriia</taxon>
        <taxon>Flavobacteriales</taxon>
        <taxon>Flavobacteriaceae</taxon>
        <taxon>Winogradskyella</taxon>
    </lineage>
</organism>
<reference evidence="3" key="2">
    <citation type="submission" date="2021-10" db="EMBL/GenBank/DDBJ databases">
        <title>Genome of Winogradskyella sp. E313.</title>
        <authorList>
            <person name="Zhou Y."/>
        </authorList>
    </citation>
    <scope>NUCLEOTIDE SEQUENCE</scope>
    <source>
        <strain evidence="3">E313</strain>
    </source>
</reference>
<keyword evidence="4" id="KW-1185">Reference proteome</keyword>
<dbReference type="RefSeq" id="WP_227477853.1">
    <property type="nucleotide sequence ID" value="NZ_JAFMPT010000021.1"/>
</dbReference>
<name>A0ABS8EQS4_9FLAO</name>
<comment type="caution">
    <text evidence="3">The sequence shown here is derived from an EMBL/GenBank/DDBJ whole genome shotgun (WGS) entry which is preliminary data.</text>
</comment>
<dbReference type="InterPro" id="IPR051099">
    <property type="entry name" value="AGR/TXD"/>
</dbReference>
<evidence type="ECO:0000259" key="2">
    <source>
        <dbReference type="PROSITE" id="PS51352"/>
    </source>
</evidence>
<dbReference type="InterPro" id="IPR013766">
    <property type="entry name" value="Thioredoxin_domain"/>
</dbReference>
<evidence type="ECO:0000313" key="3">
    <source>
        <dbReference type="EMBL" id="MCC1485361.1"/>
    </source>
</evidence>
<feature type="domain" description="Thioredoxin" evidence="2">
    <location>
        <begin position="8"/>
        <end position="135"/>
    </location>
</feature>
<dbReference type="Gene3D" id="3.40.30.10">
    <property type="entry name" value="Glutaredoxin"/>
    <property type="match status" value="1"/>
</dbReference>
<dbReference type="PROSITE" id="PS51352">
    <property type="entry name" value="THIOREDOXIN_2"/>
    <property type="match status" value="1"/>
</dbReference>